<dbReference type="PANTHER" id="PTHR10151:SF120">
    <property type="entry name" value="BIS(5'-ADENOSYL)-TRIPHOSPHATASE"/>
    <property type="match status" value="1"/>
</dbReference>
<dbReference type="GO" id="GO:0016787">
    <property type="term" value="F:hydrolase activity"/>
    <property type="evidence" value="ECO:0007669"/>
    <property type="project" value="UniProtKB-ARBA"/>
</dbReference>
<organism evidence="2 3">
    <name type="scientific">Meloidogyne graminicola</name>
    <dbReference type="NCBI Taxonomy" id="189291"/>
    <lineage>
        <taxon>Eukaryota</taxon>
        <taxon>Metazoa</taxon>
        <taxon>Ecdysozoa</taxon>
        <taxon>Nematoda</taxon>
        <taxon>Chromadorea</taxon>
        <taxon>Rhabditida</taxon>
        <taxon>Tylenchina</taxon>
        <taxon>Tylenchomorpha</taxon>
        <taxon>Tylenchoidea</taxon>
        <taxon>Meloidogynidae</taxon>
        <taxon>Meloidogyninae</taxon>
        <taxon>Meloidogyne</taxon>
    </lineage>
</organism>
<evidence type="ECO:0000313" key="2">
    <source>
        <dbReference type="EMBL" id="KAF7640493.1"/>
    </source>
</evidence>
<feature type="compositionally biased region" description="Basic and acidic residues" evidence="1">
    <location>
        <begin position="283"/>
        <end position="318"/>
    </location>
</feature>
<gene>
    <name evidence="2" type="ORF">Mgra_00000316</name>
</gene>
<dbReference type="Proteomes" id="UP000605970">
    <property type="component" value="Unassembled WGS sequence"/>
</dbReference>
<dbReference type="PANTHER" id="PTHR10151">
    <property type="entry name" value="ECTONUCLEOTIDE PYROPHOSPHATASE/PHOSPHODIESTERASE"/>
    <property type="match status" value="1"/>
</dbReference>
<protein>
    <submittedName>
        <fullName evidence="2">Uncharacterized protein</fullName>
    </submittedName>
</protein>
<evidence type="ECO:0000313" key="3">
    <source>
        <dbReference type="Proteomes" id="UP000605970"/>
    </source>
</evidence>
<name>A0A8T0A6G8_9BILA</name>
<feature type="compositionally biased region" description="Polar residues" evidence="1">
    <location>
        <begin position="266"/>
        <end position="276"/>
    </location>
</feature>
<sequence length="354" mass="40377">MTCLGGQNFRVYTRYTMPMRYHYTRSNRIGEIVIESVAGGRVFVDQKSLIEHGPMEKGDHGYDNRMREMRAIFGAWGPSLKNGYEIETFQNIELYNLFTVLMQLPFTAPNNGTMGRLHSILKSPPSIEKTPTIDLEECEDASLIKCGDGCKFNLNYPSNFYFTSNFASASPSTEENKNVNIVPIYNSKNCKYSSKISIPSKFFSVGQMCLLRLCNATLVFNKYTQMANFVETQMSAPSPNIDHKANCTVFFDFDKGNMRELDETQLDNSSKMSKQTEGIGRSFDAKRSTTSSLEKEQENLKEKEKDMDDIETDARDSDPTVLETEIAEPWNRQTEAEMNENRGENKFLDEKSKE</sequence>
<reference evidence="2" key="1">
    <citation type="journal article" date="2020" name="Ecol. Evol.">
        <title>Genome structure and content of the rice root-knot nematode (Meloidogyne graminicola).</title>
        <authorList>
            <person name="Phan N.T."/>
            <person name="Danchin E.G.J."/>
            <person name="Klopp C."/>
            <person name="Perfus-Barbeoch L."/>
            <person name="Kozlowski D.K."/>
            <person name="Koutsovoulos G.D."/>
            <person name="Lopez-Roques C."/>
            <person name="Bouchez O."/>
            <person name="Zahm M."/>
            <person name="Besnard G."/>
            <person name="Bellafiore S."/>
        </authorList>
    </citation>
    <scope>NUCLEOTIDE SEQUENCE</scope>
    <source>
        <strain evidence="2">VN-18</strain>
    </source>
</reference>
<dbReference type="OrthoDB" id="415411at2759"/>
<proteinExistence type="predicted"/>
<feature type="region of interest" description="Disordered" evidence="1">
    <location>
        <begin position="264"/>
        <end position="354"/>
    </location>
</feature>
<dbReference type="AlphaFoldDB" id="A0A8T0A6G8"/>
<comment type="caution">
    <text evidence="2">The sequence shown here is derived from an EMBL/GenBank/DDBJ whole genome shotgun (WGS) entry which is preliminary data.</text>
</comment>
<dbReference type="EMBL" id="JABEBT010000001">
    <property type="protein sequence ID" value="KAF7640493.1"/>
    <property type="molecule type" value="Genomic_DNA"/>
</dbReference>
<evidence type="ECO:0000256" key="1">
    <source>
        <dbReference type="SAM" id="MobiDB-lite"/>
    </source>
</evidence>
<dbReference type="Gene3D" id="3.40.720.10">
    <property type="entry name" value="Alkaline Phosphatase, subunit A"/>
    <property type="match status" value="1"/>
</dbReference>
<keyword evidence="3" id="KW-1185">Reference proteome</keyword>
<dbReference type="SUPFAM" id="SSF53649">
    <property type="entry name" value="Alkaline phosphatase-like"/>
    <property type="match status" value="1"/>
</dbReference>
<dbReference type="InterPro" id="IPR017850">
    <property type="entry name" value="Alkaline_phosphatase_core_sf"/>
</dbReference>
<accession>A0A8T0A6G8</accession>
<feature type="compositionally biased region" description="Basic and acidic residues" evidence="1">
    <location>
        <begin position="339"/>
        <end position="354"/>
    </location>
</feature>